<dbReference type="AlphaFoldDB" id="A0A3G3IIK2"/>
<dbReference type="InterPro" id="IPR036388">
    <property type="entry name" value="WH-like_DNA-bd_sf"/>
</dbReference>
<sequence>MHIHFATAGKVTEPIMKGFKLIPGIEKVYLFYSGQYLESAEEIAEYLHKGNTPVELVSVQEYDFQDVMDKISQAVEAEKSRGPHKYTINVTGGTKLMAFAAYSAAYFVGATVYYVQDRADLPLEEQILPILTTKAPKNTKSDRKGRDILKFIYEKTVNNGVVTNQDIEKKFGLKKQQVSYYVKNLREDGLITTDNGLYNPQTGATNYRYNTIKLTQQGQMEAKFTRNK</sequence>
<accession>A0A3G3IIK2</accession>
<evidence type="ECO:0000313" key="2">
    <source>
        <dbReference type="EMBL" id="AYQ55666.1"/>
    </source>
</evidence>
<organism evidence="2 3">
    <name type="scientific">Methanomethylophilus alvi</name>
    <dbReference type="NCBI Taxonomy" id="1291540"/>
    <lineage>
        <taxon>Archaea</taxon>
        <taxon>Methanobacteriati</taxon>
        <taxon>Thermoplasmatota</taxon>
        <taxon>Thermoplasmata</taxon>
        <taxon>Methanomassiliicoccales</taxon>
        <taxon>Methanomethylophilaceae</taxon>
        <taxon>Methanomethylophilus</taxon>
    </lineage>
</organism>
<dbReference type="Pfam" id="PF13412">
    <property type="entry name" value="HTH_24"/>
    <property type="match status" value="1"/>
</dbReference>
<dbReference type="SUPFAM" id="SSF46785">
    <property type="entry name" value="Winged helix' DNA-binding domain"/>
    <property type="match status" value="1"/>
</dbReference>
<evidence type="ECO:0000259" key="1">
    <source>
        <dbReference type="Pfam" id="PF19810"/>
    </source>
</evidence>
<dbReference type="EMBL" id="CP017686">
    <property type="protein sequence ID" value="AYQ55666.1"/>
    <property type="molecule type" value="Genomic_DNA"/>
</dbReference>
<dbReference type="InterPro" id="IPR046260">
    <property type="entry name" value="HFX_2341-like_N"/>
</dbReference>
<name>A0A3G3IIK2_9ARCH</name>
<proteinExistence type="predicted"/>
<feature type="domain" description="HFX-2341-like N-terminal" evidence="1">
    <location>
        <begin position="3"/>
        <end position="116"/>
    </location>
</feature>
<dbReference type="Proteomes" id="UP000273278">
    <property type="component" value="Chromosome"/>
</dbReference>
<reference evidence="2 3" key="1">
    <citation type="submission" date="2016-10" db="EMBL/GenBank/DDBJ databases">
        <title>Complete genome of the TMA-utilizing, human hosted archaeon Methanomethylophilus alvus Gen. nov, sp. nov., strain Mx-05, derived from a pure culture.</title>
        <authorList>
            <person name="Brugere J.-F."/>
            <person name="Ben Hania W."/>
            <person name="Chaudhary P.P."/>
            <person name="Gaci N."/>
            <person name="Borrel G."/>
            <person name="Cao Van Tuat L."/>
            <person name="Fardeau M.-L."/>
            <person name="Harris H.M.B."/>
            <person name="O'Toole P.W."/>
            <person name="Ollivier B."/>
        </authorList>
    </citation>
    <scope>NUCLEOTIDE SEQUENCE [LARGE SCALE GENOMIC DNA]</scope>
    <source>
        <strain evidence="2 3">Mx-05</strain>
    </source>
</reference>
<dbReference type="Gene3D" id="3.40.50.10770">
    <property type="entry name" value="Hypothetical protein VC1899 like domain (Restriction endonuclease-like)"/>
    <property type="match status" value="1"/>
</dbReference>
<dbReference type="InterPro" id="IPR011335">
    <property type="entry name" value="Restrct_endonuc-II-like"/>
</dbReference>
<protein>
    <recommendedName>
        <fullName evidence="1">HFX-2341-like N-terminal domain-containing protein</fullName>
    </recommendedName>
</protein>
<dbReference type="RefSeq" id="WP_015505446.1">
    <property type="nucleotide sequence ID" value="NZ_CAYARW010000029.1"/>
</dbReference>
<dbReference type="InterPro" id="IPR011991">
    <property type="entry name" value="ArsR-like_HTH"/>
</dbReference>
<evidence type="ECO:0000313" key="3">
    <source>
        <dbReference type="Proteomes" id="UP000273278"/>
    </source>
</evidence>
<gene>
    <name evidence="2" type="ORF">BKD89_07670</name>
</gene>
<dbReference type="Gene3D" id="1.10.10.10">
    <property type="entry name" value="Winged helix-like DNA-binding domain superfamily/Winged helix DNA-binding domain"/>
    <property type="match status" value="1"/>
</dbReference>
<dbReference type="CDD" id="cd00090">
    <property type="entry name" value="HTH_ARSR"/>
    <property type="match status" value="1"/>
</dbReference>
<dbReference type="Pfam" id="PF19810">
    <property type="entry name" value="HFX_2341_N"/>
    <property type="match status" value="1"/>
</dbReference>
<dbReference type="SUPFAM" id="SSF52980">
    <property type="entry name" value="Restriction endonuclease-like"/>
    <property type="match status" value="1"/>
</dbReference>
<dbReference type="InterPro" id="IPR036390">
    <property type="entry name" value="WH_DNA-bd_sf"/>
</dbReference>
<dbReference type="GeneID" id="41322332"/>